<evidence type="ECO:0000256" key="3">
    <source>
        <dbReference type="ARBA" id="ARBA00022531"/>
    </source>
</evidence>
<comment type="subcellular location">
    <subcellularLocation>
        <location evidence="1">Membrane</location>
        <topology evidence="1">Single-pass membrane protein</topology>
    </subcellularLocation>
    <subcellularLocation>
        <location evidence="11">Plastid</location>
        <location evidence="11">Chloroplast thylakoid membrane</location>
        <topology evidence="11">Single-pass membrane protein</topology>
    </subcellularLocation>
</comment>
<keyword evidence="2 12" id="KW-0150">Chloroplast</keyword>
<protein>
    <recommendedName>
        <fullName evidence="11">Photosystem II reaction center protein Psb30</fullName>
    </recommendedName>
    <alternativeName>
        <fullName evidence="11">Photosystem II reaction center protein Ycf12</fullName>
    </alternativeName>
</protein>
<accession>A0A023HI03</accession>
<dbReference type="RefSeq" id="YP_009032713.1">
    <property type="nucleotide sequence ID" value="NC_024154.1"/>
</dbReference>
<feature type="transmembrane region" description="Helical" evidence="11">
    <location>
        <begin position="6"/>
        <end position="28"/>
    </location>
</feature>
<proteinExistence type="inferred from homology"/>
<keyword evidence="9 11" id="KW-0604">Photosystem II</keyword>
<keyword evidence="4 12" id="KW-0934">Plastid</keyword>
<dbReference type="GeneID" id="19522562"/>
<evidence type="ECO:0000256" key="5">
    <source>
        <dbReference type="ARBA" id="ARBA00022692"/>
    </source>
</evidence>
<evidence type="ECO:0000313" key="12">
    <source>
        <dbReference type="EMBL" id="AGL11979.1"/>
    </source>
</evidence>
<evidence type="ECO:0000256" key="6">
    <source>
        <dbReference type="ARBA" id="ARBA00022989"/>
    </source>
</evidence>
<name>A0A023HI03_9EUGL</name>
<keyword evidence="8 11" id="KW-0472">Membrane</keyword>
<keyword evidence="7 11" id="KW-0793">Thylakoid</keyword>
<evidence type="ECO:0000256" key="10">
    <source>
        <dbReference type="ARBA" id="ARBA00038830"/>
    </source>
</evidence>
<sequence>MNTEVISQLSALLLIVLAGPAIIAIIFVRQGNL</sequence>
<dbReference type="NCBIfam" id="NF010239">
    <property type="entry name" value="PRK13686.1"/>
    <property type="match status" value="1"/>
</dbReference>
<dbReference type="EMBL" id="KC684276">
    <property type="protein sequence ID" value="AGL11979.1"/>
    <property type="molecule type" value="Genomic_DNA"/>
</dbReference>
<dbReference type="InterPro" id="IPR010284">
    <property type="entry name" value="PSII_Ycf12_core-subunit"/>
</dbReference>
<geneLocation type="chloroplast" evidence="12"/>
<dbReference type="HAMAP" id="MF_01329">
    <property type="entry name" value="PSII_Psb30_Ycf12"/>
    <property type="match status" value="1"/>
</dbReference>
<reference evidence="12" key="1">
    <citation type="journal article" date="2014" name="Phycologia">
        <title>Characterization of Euglenaformis gen. nov. and the chloroplast genome of Euglenaformis [Euglena] proxima (Euglenophyta).</title>
        <authorList>
            <person name="Bennett M.S."/>
            <person name="Wiegert K.E."/>
            <person name="Triemer R.E."/>
        </authorList>
    </citation>
    <scope>NUCLEOTIDE SEQUENCE</scope>
    <source>
        <strain evidence="12">SAG 1224-11a</strain>
    </source>
</reference>
<evidence type="ECO:0000256" key="9">
    <source>
        <dbReference type="ARBA" id="ARBA00023276"/>
    </source>
</evidence>
<comment type="subunit">
    <text evidence="10">PSII is composed of 1 copy each of membrane proteins PsbA, PsbB, PsbC, PsbD, PsbE, PsbF, PsbH, PsbI, PsbJ, PsbK, PsbL, PsbM, PsbT, PsbY, PsbZ, Psb30/Ycf12, peripheral proteins of the oxygen-evolving complex and a large number of cofactors. It forms dimeric complexes.</text>
</comment>
<organism evidence="12">
    <name type="scientific">Euglenaformis proxima</name>
    <dbReference type="NCBI Taxonomy" id="299110"/>
    <lineage>
        <taxon>Eukaryota</taxon>
        <taxon>Discoba</taxon>
        <taxon>Euglenozoa</taxon>
        <taxon>Euglenida</taxon>
        <taxon>Spirocuta</taxon>
        <taxon>Euglenophyceae</taxon>
        <taxon>Euglenales</taxon>
        <taxon>Euglenaceae</taxon>
        <taxon>Euglenaformis</taxon>
    </lineage>
</organism>
<evidence type="ECO:0000256" key="4">
    <source>
        <dbReference type="ARBA" id="ARBA00022640"/>
    </source>
</evidence>
<evidence type="ECO:0000256" key="11">
    <source>
        <dbReference type="HAMAP-Rule" id="MF_01329"/>
    </source>
</evidence>
<keyword evidence="5 11" id="KW-0812">Transmembrane</keyword>
<dbReference type="Pfam" id="PF05969">
    <property type="entry name" value="PSII_Ycf12"/>
    <property type="match status" value="1"/>
</dbReference>
<keyword evidence="3 11" id="KW-0602">Photosynthesis</keyword>
<comment type="subunit">
    <text evidence="11">PSII is composed of 1 copy each of membrane proteins PsbA, PsbB, PsbC, PsbD, PsbE, PsbF, PsbH, PsbI, PsbJ, PsbK, PsbL, PsbM, PsbT, PsbX, PsbY, PsbZ, Psb30/Ycf12, peripheral proteins of the oxygen-evolving complex and a large number of cofactors. It forms dimeric complexes.</text>
</comment>
<dbReference type="AlphaFoldDB" id="A0A023HI03"/>
<evidence type="ECO:0000256" key="1">
    <source>
        <dbReference type="ARBA" id="ARBA00004167"/>
    </source>
</evidence>
<gene>
    <name evidence="11 12" type="primary">ycf12</name>
    <name evidence="11" type="synonym">psb30</name>
</gene>
<keyword evidence="6 11" id="KW-1133">Transmembrane helix</keyword>
<dbReference type="GO" id="GO:0009523">
    <property type="term" value="C:photosystem II"/>
    <property type="evidence" value="ECO:0007669"/>
    <property type="project" value="UniProtKB-KW"/>
</dbReference>
<evidence type="ECO:0000256" key="8">
    <source>
        <dbReference type="ARBA" id="ARBA00023136"/>
    </source>
</evidence>
<dbReference type="GO" id="GO:0015979">
    <property type="term" value="P:photosynthesis"/>
    <property type="evidence" value="ECO:0007669"/>
    <property type="project" value="UniProtKB-KW"/>
</dbReference>
<evidence type="ECO:0000256" key="7">
    <source>
        <dbReference type="ARBA" id="ARBA00023078"/>
    </source>
</evidence>
<comment type="similarity">
    <text evidence="11">Belongs to the Psb30/Ycf12 family.</text>
</comment>
<dbReference type="GO" id="GO:0009535">
    <property type="term" value="C:chloroplast thylakoid membrane"/>
    <property type="evidence" value="ECO:0007669"/>
    <property type="project" value="UniProtKB-SubCell"/>
</dbReference>
<evidence type="ECO:0000256" key="2">
    <source>
        <dbReference type="ARBA" id="ARBA00022528"/>
    </source>
</evidence>
<comment type="function">
    <text evidence="11">A core subunit of photosystem II (PSII), probably helps stabilize the reaction center.</text>
</comment>